<gene>
    <name evidence="2" type="ORF">TPSB3V08_LOCUS12331</name>
</gene>
<organism evidence="2">
    <name type="scientific">Timema poppense</name>
    <name type="common">Walking stick</name>
    <dbReference type="NCBI Taxonomy" id="170557"/>
    <lineage>
        <taxon>Eukaryota</taxon>
        <taxon>Metazoa</taxon>
        <taxon>Ecdysozoa</taxon>
        <taxon>Arthropoda</taxon>
        <taxon>Hexapoda</taxon>
        <taxon>Insecta</taxon>
        <taxon>Pterygota</taxon>
        <taxon>Neoptera</taxon>
        <taxon>Polyneoptera</taxon>
        <taxon>Phasmatodea</taxon>
        <taxon>Timematodea</taxon>
        <taxon>Timematoidea</taxon>
        <taxon>Timematidae</taxon>
        <taxon>Timema</taxon>
    </lineage>
</organism>
<feature type="region of interest" description="Disordered" evidence="1">
    <location>
        <begin position="82"/>
        <end position="114"/>
    </location>
</feature>
<feature type="compositionally biased region" description="Low complexity" evidence="1">
    <location>
        <begin position="82"/>
        <end position="95"/>
    </location>
</feature>
<dbReference type="EMBL" id="OD016654">
    <property type="protein sequence ID" value="CAD7418333.1"/>
    <property type="molecule type" value="Genomic_DNA"/>
</dbReference>
<evidence type="ECO:0000256" key="1">
    <source>
        <dbReference type="SAM" id="MobiDB-lite"/>
    </source>
</evidence>
<protein>
    <submittedName>
        <fullName evidence="2">Uncharacterized protein</fullName>
    </submittedName>
</protein>
<name>A0A7R9DP04_TIMPO</name>
<reference evidence="2" key="1">
    <citation type="submission" date="2020-11" db="EMBL/GenBank/DDBJ databases">
        <authorList>
            <person name="Tran Van P."/>
        </authorList>
    </citation>
    <scope>NUCLEOTIDE SEQUENCE</scope>
</reference>
<sequence>MTDRKRVQLDNLHLEELLELLPEHLKKELLNTVNCCLVRGHYTSADTGEIHTQSCLSALGADRRVASGFPLSIHLKSSFVGASTATSRSPRPTTSNPHIRGGTPQMAPAPINTKKYNRDSNFNFSVFGNLGYHESDALDHAVTEAAILPCSPHPNIGSHVDQDRIRPKRHELRHPGVSAPRTIGEAEPAGS</sequence>
<evidence type="ECO:0000313" key="2">
    <source>
        <dbReference type="EMBL" id="CAD7418333.1"/>
    </source>
</evidence>
<feature type="region of interest" description="Disordered" evidence="1">
    <location>
        <begin position="169"/>
        <end position="191"/>
    </location>
</feature>
<accession>A0A7R9DP04</accession>
<proteinExistence type="predicted"/>
<dbReference type="AlphaFoldDB" id="A0A7R9DP04"/>